<dbReference type="EMBL" id="JACOOJ010000062">
    <property type="protein sequence ID" value="MBC5635001.1"/>
    <property type="molecule type" value="Genomic_DNA"/>
</dbReference>
<dbReference type="Proteomes" id="UP000651475">
    <property type="component" value="Unassembled WGS sequence"/>
</dbReference>
<proteinExistence type="predicted"/>
<sequence length="144" mass="17216">MRQIDGKTLNEWISIETRKRTVSFWGKDYDIEPVICSEVQGDGLQLVYVQSMDQRPNYWLLRIDSKINVEDDDFDVETLLEPLEEEFGREPENYCHDENEFIKAKKDKKHPGHDYARDYDSYKECEKAFDFPCVWWYGGFMVPL</sequence>
<organism evidence="1 2">
    <name type="scientific">Parabacteroides hominis</name>
    <dbReference type="NCBI Taxonomy" id="2763057"/>
    <lineage>
        <taxon>Bacteria</taxon>
        <taxon>Pseudomonadati</taxon>
        <taxon>Bacteroidota</taxon>
        <taxon>Bacteroidia</taxon>
        <taxon>Bacteroidales</taxon>
        <taxon>Tannerellaceae</taxon>
        <taxon>Parabacteroides</taxon>
    </lineage>
</organism>
<protein>
    <submittedName>
        <fullName evidence="1">Uncharacterized protein</fullName>
    </submittedName>
</protein>
<comment type="caution">
    <text evidence="1">The sequence shown here is derived from an EMBL/GenBank/DDBJ whole genome shotgun (WGS) entry which is preliminary data.</text>
</comment>
<name>A0ABR7DUD1_9BACT</name>
<keyword evidence="2" id="KW-1185">Reference proteome</keyword>
<accession>A0ABR7DUD1</accession>
<gene>
    <name evidence="1" type="ORF">H8S65_19885</name>
</gene>
<evidence type="ECO:0000313" key="2">
    <source>
        <dbReference type="Proteomes" id="UP000651475"/>
    </source>
</evidence>
<reference evidence="1 2" key="1">
    <citation type="submission" date="2020-08" db="EMBL/GenBank/DDBJ databases">
        <title>Genome public.</title>
        <authorList>
            <person name="Liu C."/>
            <person name="Sun Q."/>
        </authorList>
    </citation>
    <scope>NUCLEOTIDE SEQUENCE [LARGE SCALE GENOMIC DNA]</scope>
    <source>
        <strain evidence="1 2">NSJ-79</strain>
    </source>
</reference>
<evidence type="ECO:0000313" key="1">
    <source>
        <dbReference type="EMBL" id="MBC5635001.1"/>
    </source>
</evidence>
<dbReference type="RefSeq" id="WP_186931546.1">
    <property type="nucleotide sequence ID" value="NZ_JACOOJ010000062.1"/>
</dbReference>